<dbReference type="EMBL" id="UYSG01011172">
    <property type="protein sequence ID" value="VDL61254.1"/>
    <property type="molecule type" value="Genomic_DNA"/>
</dbReference>
<proteinExistence type="predicted"/>
<name>A0A0R3SU06_HYMDI</name>
<reference evidence="1 2" key="2">
    <citation type="submission" date="2018-11" db="EMBL/GenBank/DDBJ databases">
        <authorList>
            <consortium name="Pathogen Informatics"/>
        </authorList>
    </citation>
    <scope>NUCLEOTIDE SEQUENCE [LARGE SCALE GENOMIC DNA]</scope>
</reference>
<dbReference type="AlphaFoldDB" id="A0A0R3SU06"/>
<reference evidence="3" key="1">
    <citation type="submission" date="2017-02" db="UniProtKB">
        <authorList>
            <consortium name="WormBaseParasite"/>
        </authorList>
    </citation>
    <scope>IDENTIFICATION</scope>
</reference>
<accession>A0A0R3SU06</accession>
<evidence type="ECO:0000313" key="2">
    <source>
        <dbReference type="Proteomes" id="UP000274504"/>
    </source>
</evidence>
<dbReference type="OrthoDB" id="6267112at2759"/>
<evidence type="ECO:0000313" key="3">
    <source>
        <dbReference type="WBParaSite" id="HDID_0000893801-mRNA-1"/>
    </source>
</evidence>
<organism evidence="3">
    <name type="scientific">Hymenolepis diminuta</name>
    <name type="common">Rat tapeworm</name>
    <dbReference type="NCBI Taxonomy" id="6216"/>
    <lineage>
        <taxon>Eukaryota</taxon>
        <taxon>Metazoa</taxon>
        <taxon>Spiralia</taxon>
        <taxon>Lophotrochozoa</taxon>
        <taxon>Platyhelminthes</taxon>
        <taxon>Cestoda</taxon>
        <taxon>Eucestoda</taxon>
        <taxon>Cyclophyllidea</taxon>
        <taxon>Hymenolepididae</taxon>
        <taxon>Hymenolepis</taxon>
    </lineage>
</organism>
<protein>
    <submittedName>
        <fullName evidence="1 3">Uncharacterized protein</fullName>
    </submittedName>
</protein>
<gene>
    <name evidence="1" type="ORF">HDID_LOCUS8936</name>
</gene>
<sequence length="251" mass="29050">MKYEDEKPLKNLPFPPSPPPYYVDPVIFQFGCKRKDSNCDATDKHQQLFCSKRLRLDSSSEMSGLLGGPVSCIKESPNEFKRFDHSNQVRCTGVITKRRLPLNNFYQNMNHCSPRQFSNVVNQLMINALRDQLLTFRSFWIPPKEEPLDLSCKETKLRLADDNFFGNNSKLVEPQICNDSEMRRCNTFLFNKSLEPPHLLPHNTEVLMNSALLFNDLKSNLLGAMSQKYLNLNESVGLPSFQRRLKYPELI</sequence>
<dbReference type="Proteomes" id="UP000274504">
    <property type="component" value="Unassembled WGS sequence"/>
</dbReference>
<dbReference type="WBParaSite" id="HDID_0000893801-mRNA-1">
    <property type="protein sequence ID" value="HDID_0000893801-mRNA-1"/>
    <property type="gene ID" value="HDID_0000893801"/>
</dbReference>
<evidence type="ECO:0000313" key="1">
    <source>
        <dbReference type="EMBL" id="VDL61254.1"/>
    </source>
</evidence>